<dbReference type="PANTHER" id="PTHR11228">
    <property type="entry name" value="RADICAL SAM DOMAIN PROTEIN"/>
    <property type="match status" value="1"/>
</dbReference>
<reference evidence="2" key="1">
    <citation type="journal article" date="2014" name="Genome Biol. Evol.">
        <title>Pangenome evidence for extensive interdomain horizontal transfer affecting lineage core and shell genes in uncultured planktonic thaumarchaeota and euryarchaeota.</title>
        <authorList>
            <person name="Deschamps P."/>
            <person name="Zivanovic Y."/>
            <person name="Moreira D."/>
            <person name="Rodriguez-Valera F."/>
            <person name="Lopez-Garcia P."/>
        </authorList>
    </citation>
    <scope>NUCLEOTIDE SEQUENCE</scope>
</reference>
<dbReference type="PANTHER" id="PTHR11228:SF7">
    <property type="entry name" value="PQQA PEPTIDE CYCLASE"/>
    <property type="match status" value="1"/>
</dbReference>
<evidence type="ECO:0000313" key="2">
    <source>
        <dbReference type="EMBL" id="AIF16779.1"/>
    </source>
</evidence>
<dbReference type="InterPro" id="IPR050377">
    <property type="entry name" value="Radical_SAM_PqqE_MftC-like"/>
</dbReference>
<sequence>MDTLSYEHKSVDLTTNIGCRVQCKFCPQDDSMSNYAMKNELEQIKFGNPVLMSYTTFVKIIKKIPKNVFIRFSGFSEPFLNPECGKMMKYVSDNGYQLELFSTLVGMTSADVDILKKINLKKFVIHLADNEKYAKIALTQHNEILKKIISSSIENVFFMTMGTISDETKNIIGFDLKPSVMVDWAGHMEFGEKTERISGPILCSMNPSRKNEDIPPVILPNGDTVLCCKDWSMEYTLGNLTTCSYEDLFQSKMYKDIVRKMSSENEDILCRNCELAVSVHKQSQLEKQYTELKIDPNDEIGVKLDKIYQQYLHRTIDPEGLIFFYNQIRNAQMGYSDVEKQILESPEYVSIPKKSIIT</sequence>
<dbReference type="Gene3D" id="3.20.20.70">
    <property type="entry name" value="Aldolase class I"/>
    <property type="match status" value="1"/>
</dbReference>
<evidence type="ECO:0000259" key="1">
    <source>
        <dbReference type="Pfam" id="PF13186"/>
    </source>
</evidence>
<accession>A0A075HLM2</accession>
<name>A0A075HLM2_9ARCH</name>
<dbReference type="CDD" id="cd21109">
    <property type="entry name" value="SPASM"/>
    <property type="match status" value="1"/>
</dbReference>
<dbReference type="InterPro" id="IPR013785">
    <property type="entry name" value="Aldolase_TIM"/>
</dbReference>
<dbReference type="EMBL" id="KF901064">
    <property type="protein sequence ID" value="AIF16779.1"/>
    <property type="molecule type" value="Genomic_DNA"/>
</dbReference>
<feature type="domain" description="4Fe4S-binding SPASM" evidence="1">
    <location>
        <begin position="217"/>
        <end position="274"/>
    </location>
</feature>
<dbReference type="InterPro" id="IPR058240">
    <property type="entry name" value="rSAM_sf"/>
</dbReference>
<dbReference type="AlphaFoldDB" id="A0A075HLM2"/>
<protein>
    <submittedName>
        <fullName evidence="2">Radical SAM domain-containing protein</fullName>
    </submittedName>
</protein>
<proteinExistence type="predicted"/>
<dbReference type="InterPro" id="IPR023885">
    <property type="entry name" value="4Fe4S-binding_SPASM_dom"/>
</dbReference>
<dbReference type="SUPFAM" id="SSF102114">
    <property type="entry name" value="Radical SAM enzymes"/>
    <property type="match status" value="1"/>
</dbReference>
<dbReference type="Pfam" id="PF13186">
    <property type="entry name" value="SPASM"/>
    <property type="match status" value="1"/>
</dbReference>
<organism evidence="2">
    <name type="scientific">uncultured marine thaumarchaeote KM3_74_H09</name>
    <dbReference type="NCBI Taxonomy" id="1456276"/>
    <lineage>
        <taxon>Archaea</taxon>
        <taxon>Nitrososphaerota</taxon>
        <taxon>environmental samples</taxon>
    </lineage>
</organism>